<keyword evidence="1" id="KW-1133">Transmembrane helix</keyword>
<reference evidence="2" key="2">
    <citation type="submission" date="2023-05" db="EMBL/GenBank/DDBJ databases">
        <authorList>
            <person name="Fouks B."/>
        </authorList>
    </citation>
    <scope>NUCLEOTIDE SEQUENCE</scope>
    <source>
        <strain evidence="2">Stay&amp;Tobe</strain>
        <tissue evidence="2">Testes</tissue>
    </source>
</reference>
<keyword evidence="1" id="KW-0472">Membrane</keyword>
<evidence type="ECO:0000256" key="1">
    <source>
        <dbReference type="SAM" id="Phobius"/>
    </source>
</evidence>
<sequence>MFFRGKFDIYTEISPAVWTMKIFGICNYGFKRNLKRREIKLSKVAHAYCLILLILHTFTLFLYVKDSMSEEITSSPYEHKMFIFLLVASSAFSIIIRASTVLKNLNIDIIYNMLANFDYKMSYNSKNYKNVLCFQYCLISSTLPDYYCHALFIDVMYPTIILSLWWRFRTFNSKLQNFIESFQNNTLKCSTPMATINDFQLKSISILNLRNLYDFLTQICKLVDSSFSIPVLISTAFKFIALTFKLYIFVTQYLRNKSFL</sequence>
<accession>A0AAD7ZN91</accession>
<gene>
    <name evidence="2" type="ORF">L9F63_022115</name>
</gene>
<protein>
    <submittedName>
        <fullName evidence="2">Uncharacterized protein</fullName>
    </submittedName>
</protein>
<dbReference type="Proteomes" id="UP001233999">
    <property type="component" value="Unassembled WGS sequence"/>
</dbReference>
<evidence type="ECO:0000313" key="3">
    <source>
        <dbReference type="Proteomes" id="UP001233999"/>
    </source>
</evidence>
<comment type="caution">
    <text evidence="2">The sequence shown here is derived from an EMBL/GenBank/DDBJ whole genome shotgun (WGS) entry which is preliminary data.</text>
</comment>
<dbReference type="AlphaFoldDB" id="A0AAD7ZN91"/>
<feature type="non-terminal residue" evidence="2">
    <location>
        <position position="1"/>
    </location>
</feature>
<feature type="transmembrane region" description="Helical" evidence="1">
    <location>
        <begin position="146"/>
        <end position="166"/>
    </location>
</feature>
<keyword evidence="1" id="KW-0812">Transmembrane</keyword>
<organism evidence="2 3">
    <name type="scientific">Diploptera punctata</name>
    <name type="common">Pacific beetle cockroach</name>
    <dbReference type="NCBI Taxonomy" id="6984"/>
    <lineage>
        <taxon>Eukaryota</taxon>
        <taxon>Metazoa</taxon>
        <taxon>Ecdysozoa</taxon>
        <taxon>Arthropoda</taxon>
        <taxon>Hexapoda</taxon>
        <taxon>Insecta</taxon>
        <taxon>Pterygota</taxon>
        <taxon>Neoptera</taxon>
        <taxon>Polyneoptera</taxon>
        <taxon>Dictyoptera</taxon>
        <taxon>Blattodea</taxon>
        <taxon>Blaberoidea</taxon>
        <taxon>Blaberidae</taxon>
        <taxon>Diplopterinae</taxon>
        <taxon>Diploptera</taxon>
    </lineage>
</organism>
<proteinExistence type="predicted"/>
<reference evidence="2" key="1">
    <citation type="journal article" date="2023" name="IScience">
        <title>Live-bearing cockroach genome reveals convergent evolutionary mechanisms linked to viviparity in insects and beyond.</title>
        <authorList>
            <person name="Fouks B."/>
            <person name="Harrison M.C."/>
            <person name="Mikhailova A.A."/>
            <person name="Marchal E."/>
            <person name="English S."/>
            <person name="Carruthers M."/>
            <person name="Jennings E.C."/>
            <person name="Chiamaka E.L."/>
            <person name="Frigard R.A."/>
            <person name="Pippel M."/>
            <person name="Attardo G.M."/>
            <person name="Benoit J.B."/>
            <person name="Bornberg-Bauer E."/>
            <person name="Tobe S.S."/>
        </authorList>
    </citation>
    <scope>NUCLEOTIDE SEQUENCE</scope>
    <source>
        <strain evidence="2">Stay&amp;Tobe</strain>
    </source>
</reference>
<name>A0AAD7ZN91_DIPPU</name>
<feature type="transmembrane region" description="Helical" evidence="1">
    <location>
        <begin position="83"/>
        <end position="102"/>
    </location>
</feature>
<keyword evidence="3" id="KW-1185">Reference proteome</keyword>
<feature type="transmembrane region" description="Helical" evidence="1">
    <location>
        <begin position="231"/>
        <end position="250"/>
    </location>
</feature>
<evidence type="ECO:0000313" key="2">
    <source>
        <dbReference type="EMBL" id="KAJ9583552.1"/>
    </source>
</evidence>
<feature type="transmembrane region" description="Helical" evidence="1">
    <location>
        <begin position="44"/>
        <end position="63"/>
    </location>
</feature>
<dbReference type="EMBL" id="JASPKZ010007570">
    <property type="protein sequence ID" value="KAJ9583552.1"/>
    <property type="molecule type" value="Genomic_DNA"/>
</dbReference>